<dbReference type="EMBL" id="AZAJ01000001">
    <property type="protein sequence ID" value="ETA68915.1"/>
    <property type="molecule type" value="Genomic_DNA"/>
</dbReference>
<keyword evidence="13" id="KW-1185">Reference proteome</keyword>
<keyword evidence="5 9" id="KW-0560">Oxidoreductase</keyword>
<keyword evidence="3 9" id="KW-0285">Flavoprotein</keyword>
<dbReference type="Proteomes" id="UP000019483">
    <property type="component" value="Unassembled WGS sequence"/>
</dbReference>
<dbReference type="Pfam" id="PF02852">
    <property type="entry name" value="Pyr_redox_dim"/>
    <property type="match status" value="1"/>
</dbReference>
<evidence type="ECO:0000256" key="9">
    <source>
        <dbReference type="RuleBase" id="RU003691"/>
    </source>
</evidence>
<dbReference type="SUPFAM" id="SSF55424">
    <property type="entry name" value="FAD/NAD-linked reductases, dimerisation (C-terminal) domain"/>
    <property type="match status" value="1"/>
</dbReference>
<dbReference type="SUPFAM" id="SSF51905">
    <property type="entry name" value="FAD/NAD(P)-binding domain"/>
    <property type="match status" value="1"/>
</dbReference>
<accession>W9DTE6</accession>
<reference evidence="12 13" key="1">
    <citation type="submission" date="2013-08" db="EMBL/GenBank/DDBJ databases">
        <authorList>
            <consortium name="DOE Joint Genome Institute"/>
            <person name="Eisen J."/>
            <person name="Huntemann M."/>
            <person name="Han J."/>
            <person name="Chen A."/>
            <person name="Kyrpides N."/>
            <person name="Mavromatis K."/>
            <person name="Markowitz V."/>
            <person name="Palaniappan K."/>
            <person name="Ivanova N."/>
            <person name="Schaumberg A."/>
            <person name="Pati A."/>
            <person name="Liolios K."/>
            <person name="Nordberg H.P."/>
            <person name="Cantor M.N."/>
            <person name="Hua S.X."/>
            <person name="Woyke T."/>
        </authorList>
    </citation>
    <scope>NUCLEOTIDE SEQUENCE [LARGE SCALE GENOMIC DNA]</scope>
    <source>
        <strain evidence="12 13">DSM 2278</strain>
    </source>
</reference>
<evidence type="ECO:0000256" key="6">
    <source>
        <dbReference type="ARBA" id="ARBA00023027"/>
    </source>
</evidence>
<dbReference type="InterPro" id="IPR012999">
    <property type="entry name" value="Pyr_OxRdtase_I_AS"/>
</dbReference>
<evidence type="ECO:0000256" key="4">
    <source>
        <dbReference type="ARBA" id="ARBA00022827"/>
    </source>
</evidence>
<keyword evidence="4 9" id="KW-0274">FAD</keyword>
<dbReference type="PROSITE" id="PS00076">
    <property type="entry name" value="PYRIDINE_REDOX_1"/>
    <property type="match status" value="1"/>
</dbReference>
<dbReference type="PRINTS" id="PR00411">
    <property type="entry name" value="PNDRDTASEI"/>
</dbReference>
<evidence type="ECO:0000259" key="11">
    <source>
        <dbReference type="Pfam" id="PF07992"/>
    </source>
</evidence>
<dbReference type="STRING" id="1090322.MettiDRAFT_2404"/>
<organism evidence="12 13">
    <name type="scientific">Methanolobus tindarius DSM 2278</name>
    <dbReference type="NCBI Taxonomy" id="1090322"/>
    <lineage>
        <taxon>Archaea</taxon>
        <taxon>Methanobacteriati</taxon>
        <taxon>Methanobacteriota</taxon>
        <taxon>Stenosarchaea group</taxon>
        <taxon>Methanomicrobia</taxon>
        <taxon>Methanosarcinales</taxon>
        <taxon>Methanosarcinaceae</taxon>
        <taxon>Methanolobus</taxon>
    </lineage>
</organism>
<comment type="cofactor">
    <cofactor evidence="1">
        <name>FAD</name>
        <dbReference type="ChEBI" id="CHEBI:57692"/>
    </cofactor>
</comment>
<name>W9DTE6_METTI</name>
<dbReference type="PRINTS" id="PR00368">
    <property type="entry name" value="FADPNR"/>
</dbReference>
<comment type="similarity">
    <text evidence="2 9">Belongs to the class-I pyridine nucleotide-disulfide oxidoreductase family.</text>
</comment>
<keyword evidence="6" id="KW-0520">NAD</keyword>
<evidence type="ECO:0000256" key="3">
    <source>
        <dbReference type="ARBA" id="ARBA00022630"/>
    </source>
</evidence>
<protein>
    <submittedName>
        <fullName evidence="12">Pyruvate/2-oxoglutarate dehydrogenase complex, dihydrolipoamide dehydrogenase component</fullName>
    </submittedName>
</protein>
<dbReference type="InterPro" id="IPR023753">
    <property type="entry name" value="FAD/NAD-binding_dom"/>
</dbReference>
<sequence>MDMDYDAFIVGTGVAGSSLAYKLKTAGMKVAIADKAGFGGICAFHGCIPKKILSGAAEIVDSGRRMHDKGVNCNPKLQWSDIIRFKDELVHSYTAPKEAAFKKAGIDTYHGTVSFHDHNTLLVGEKLLSAKYILLAVGATSRKIDITGAEYLTTSDEFLDLESLSEKIIFAGGGYISFEFAHIAARAGADVTILHRGENLLKNFDQDLVNILVDASEKVGIKVITGQELREIRKHLNKTENIKNTKNIENTESNDINSKLELVTFDKKSKKEVTHKCDMVVHGLGRVPDIEGLETEKGGVKLEHGAIAVNEYLQSISNPAVYAAGDCILPGPALTPTASLQANVVASNIIDGNKHTADYTGIASAVFTIPTLAAVGLSQKNLTEKHKVLSSDLSKFYSARRTNLGYSYSKVIIEKDTEKIVGAHLIGPAADDVINIFTLAIKAGLTLSDVREAMYAYPASSYDVKYMLR</sequence>
<dbReference type="Pfam" id="PF07992">
    <property type="entry name" value="Pyr_redox_2"/>
    <property type="match status" value="1"/>
</dbReference>
<evidence type="ECO:0000313" key="13">
    <source>
        <dbReference type="Proteomes" id="UP000019483"/>
    </source>
</evidence>
<evidence type="ECO:0000256" key="5">
    <source>
        <dbReference type="ARBA" id="ARBA00023002"/>
    </source>
</evidence>
<evidence type="ECO:0000256" key="2">
    <source>
        <dbReference type="ARBA" id="ARBA00007532"/>
    </source>
</evidence>
<feature type="domain" description="FAD/NAD(P)-binding" evidence="11">
    <location>
        <begin position="5"/>
        <end position="342"/>
    </location>
</feature>
<dbReference type="PIRSF" id="PIRSF000350">
    <property type="entry name" value="Mercury_reductase_MerA"/>
    <property type="match status" value="1"/>
</dbReference>
<evidence type="ECO:0000256" key="1">
    <source>
        <dbReference type="ARBA" id="ARBA00001974"/>
    </source>
</evidence>
<dbReference type="AlphaFoldDB" id="W9DTE6"/>
<dbReference type="PANTHER" id="PTHR22912:SF151">
    <property type="entry name" value="DIHYDROLIPOYL DEHYDROGENASE, MITOCHONDRIAL"/>
    <property type="match status" value="1"/>
</dbReference>
<proteinExistence type="inferred from homology"/>
<keyword evidence="8 9" id="KW-0676">Redox-active center</keyword>
<comment type="caution">
    <text evidence="12">The sequence shown here is derived from an EMBL/GenBank/DDBJ whole genome shotgun (WGS) entry which is preliminary data.</text>
</comment>
<dbReference type="PANTHER" id="PTHR22912">
    <property type="entry name" value="DISULFIDE OXIDOREDUCTASE"/>
    <property type="match status" value="1"/>
</dbReference>
<dbReference type="InterPro" id="IPR036188">
    <property type="entry name" value="FAD/NAD-bd_sf"/>
</dbReference>
<dbReference type="GO" id="GO:0006103">
    <property type="term" value="P:2-oxoglutarate metabolic process"/>
    <property type="evidence" value="ECO:0007669"/>
    <property type="project" value="TreeGrafter"/>
</dbReference>
<keyword evidence="7" id="KW-1015">Disulfide bond</keyword>
<dbReference type="OrthoDB" id="27922at2157"/>
<evidence type="ECO:0000313" key="12">
    <source>
        <dbReference type="EMBL" id="ETA68915.1"/>
    </source>
</evidence>
<dbReference type="InterPro" id="IPR001100">
    <property type="entry name" value="Pyr_nuc-diS_OxRdtase"/>
</dbReference>
<dbReference type="Gene3D" id="3.50.50.60">
    <property type="entry name" value="FAD/NAD(P)-binding domain"/>
    <property type="match status" value="2"/>
</dbReference>
<evidence type="ECO:0000256" key="8">
    <source>
        <dbReference type="ARBA" id="ARBA00023284"/>
    </source>
</evidence>
<dbReference type="Gene3D" id="3.30.390.30">
    <property type="match status" value="1"/>
</dbReference>
<dbReference type="InterPro" id="IPR016156">
    <property type="entry name" value="FAD/NAD-linked_Rdtase_dimer_sf"/>
</dbReference>
<dbReference type="GO" id="GO:0004148">
    <property type="term" value="F:dihydrolipoyl dehydrogenase (NADH) activity"/>
    <property type="evidence" value="ECO:0007669"/>
    <property type="project" value="TreeGrafter"/>
</dbReference>
<dbReference type="GO" id="GO:0050660">
    <property type="term" value="F:flavin adenine dinucleotide binding"/>
    <property type="evidence" value="ECO:0007669"/>
    <property type="project" value="TreeGrafter"/>
</dbReference>
<feature type="domain" description="Pyridine nucleotide-disulphide oxidoreductase dimerisation" evidence="10">
    <location>
        <begin position="362"/>
        <end position="463"/>
    </location>
</feature>
<dbReference type="InterPro" id="IPR050151">
    <property type="entry name" value="Class-I_Pyr_Nuc-Dis_Oxidored"/>
</dbReference>
<dbReference type="InterPro" id="IPR004099">
    <property type="entry name" value="Pyr_nucl-diS_OxRdtase_dimer"/>
</dbReference>
<evidence type="ECO:0000256" key="7">
    <source>
        <dbReference type="ARBA" id="ARBA00023157"/>
    </source>
</evidence>
<keyword evidence="12" id="KW-0670">Pyruvate</keyword>
<evidence type="ECO:0000259" key="10">
    <source>
        <dbReference type="Pfam" id="PF02852"/>
    </source>
</evidence>
<gene>
    <name evidence="12" type="ORF">MettiDRAFT_2404</name>
</gene>